<dbReference type="Proteomes" id="UP001501556">
    <property type="component" value="Unassembled WGS sequence"/>
</dbReference>
<organism evidence="1 2">
    <name type="scientific">Hymenobacter antarcticus</name>
    <dbReference type="NCBI Taxonomy" id="486270"/>
    <lineage>
        <taxon>Bacteria</taxon>
        <taxon>Pseudomonadati</taxon>
        <taxon>Bacteroidota</taxon>
        <taxon>Cytophagia</taxon>
        <taxon>Cytophagales</taxon>
        <taxon>Hymenobacteraceae</taxon>
        <taxon>Hymenobacter</taxon>
    </lineage>
</organism>
<comment type="caution">
    <text evidence="1">The sequence shown here is derived from an EMBL/GenBank/DDBJ whole genome shotgun (WGS) entry which is preliminary data.</text>
</comment>
<protein>
    <submittedName>
        <fullName evidence="1">Uncharacterized protein</fullName>
    </submittedName>
</protein>
<reference evidence="2" key="1">
    <citation type="journal article" date="2019" name="Int. J. Syst. Evol. Microbiol.">
        <title>The Global Catalogue of Microorganisms (GCM) 10K type strain sequencing project: providing services to taxonomists for standard genome sequencing and annotation.</title>
        <authorList>
            <consortium name="The Broad Institute Genomics Platform"/>
            <consortium name="The Broad Institute Genome Sequencing Center for Infectious Disease"/>
            <person name="Wu L."/>
            <person name="Ma J."/>
        </authorList>
    </citation>
    <scope>NUCLEOTIDE SEQUENCE [LARGE SCALE GENOMIC DNA]</scope>
    <source>
        <strain evidence="2">JCM 17217</strain>
    </source>
</reference>
<sequence>MLLVCLTRTLLPEAWVLALHPHTHTAEEPARAPAFRHKDKALISARHQHCDIEHFYNVEYQTIAPALLPAPRIAPRYRAALALPPVRAVAGELLFARSLRGPPRRA</sequence>
<dbReference type="EMBL" id="BAABDI010000001">
    <property type="protein sequence ID" value="GAA3958612.1"/>
    <property type="molecule type" value="Genomic_DNA"/>
</dbReference>
<gene>
    <name evidence="1" type="ORF">GCM10022407_02310</name>
</gene>
<name>A0ABP7P2M0_9BACT</name>
<proteinExistence type="predicted"/>
<keyword evidence="2" id="KW-1185">Reference proteome</keyword>
<evidence type="ECO:0000313" key="1">
    <source>
        <dbReference type="EMBL" id="GAA3958612.1"/>
    </source>
</evidence>
<accession>A0ABP7P2M0</accession>
<evidence type="ECO:0000313" key="2">
    <source>
        <dbReference type="Proteomes" id="UP001501556"/>
    </source>
</evidence>